<reference evidence="7 8" key="1">
    <citation type="journal article" date="2016" name="Nat. Commun.">
        <title>Thousands of microbial genomes shed light on interconnected biogeochemical processes in an aquifer system.</title>
        <authorList>
            <person name="Anantharaman K."/>
            <person name="Brown C.T."/>
            <person name="Hug L.A."/>
            <person name="Sharon I."/>
            <person name="Castelle C.J."/>
            <person name="Probst A.J."/>
            <person name="Thomas B.C."/>
            <person name="Singh A."/>
            <person name="Wilkins M.J."/>
            <person name="Karaoz U."/>
            <person name="Brodie E.L."/>
            <person name="Williams K.H."/>
            <person name="Hubbard S.S."/>
            <person name="Banfield J.F."/>
        </authorList>
    </citation>
    <scope>NUCLEOTIDE SEQUENCE [LARGE SCALE GENOMIC DNA]</scope>
</reference>
<keyword evidence="3 5" id="KW-1133">Transmembrane helix</keyword>
<evidence type="ECO:0000256" key="2">
    <source>
        <dbReference type="ARBA" id="ARBA00022692"/>
    </source>
</evidence>
<keyword evidence="4 5" id="KW-0472">Membrane</keyword>
<feature type="domain" description="DUF1232" evidence="6">
    <location>
        <begin position="13"/>
        <end position="45"/>
    </location>
</feature>
<evidence type="ECO:0000256" key="3">
    <source>
        <dbReference type="ARBA" id="ARBA00022989"/>
    </source>
</evidence>
<evidence type="ECO:0000259" key="6">
    <source>
        <dbReference type="Pfam" id="PF06803"/>
    </source>
</evidence>
<dbReference type="AlphaFoldDB" id="A0A1F5YJU7"/>
<comment type="caution">
    <text evidence="7">The sequence shown here is derived from an EMBL/GenBank/DDBJ whole genome shotgun (WGS) entry which is preliminary data.</text>
</comment>
<dbReference type="InterPro" id="IPR010652">
    <property type="entry name" value="DUF1232"/>
</dbReference>
<accession>A0A1F5YJU7</accession>
<comment type="subcellular location">
    <subcellularLocation>
        <location evidence="1">Endomembrane system</location>
        <topology evidence="1">Multi-pass membrane protein</topology>
    </subcellularLocation>
</comment>
<dbReference type="Proteomes" id="UP000178230">
    <property type="component" value="Unassembled WGS sequence"/>
</dbReference>
<name>A0A1F5YJU7_9BACT</name>
<organism evidence="7 8">
    <name type="scientific">Candidatus Gottesmanbacteria bacterium RBG_13_37_7</name>
    <dbReference type="NCBI Taxonomy" id="1798369"/>
    <lineage>
        <taxon>Bacteria</taxon>
        <taxon>Candidatus Gottesmaniibacteriota</taxon>
    </lineage>
</organism>
<gene>
    <name evidence="7" type="ORF">A2Y99_00470</name>
</gene>
<sequence>MNTSFIRKFLPYLIISLGVVYGVWPMDLIPDVPVAGWIDDIGVIGATLLIAFILYFKNKNINSKGIN</sequence>
<evidence type="ECO:0000313" key="7">
    <source>
        <dbReference type="EMBL" id="OGG00436.1"/>
    </source>
</evidence>
<dbReference type="EMBL" id="MFIY01000009">
    <property type="protein sequence ID" value="OGG00436.1"/>
    <property type="molecule type" value="Genomic_DNA"/>
</dbReference>
<dbReference type="GO" id="GO:0012505">
    <property type="term" value="C:endomembrane system"/>
    <property type="evidence" value="ECO:0007669"/>
    <property type="project" value="UniProtKB-SubCell"/>
</dbReference>
<proteinExistence type="predicted"/>
<evidence type="ECO:0000256" key="5">
    <source>
        <dbReference type="SAM" id="Phobius"/>
    </source>
</evidence>
<evidence type="ECO:0000313" key="8">
    <source>
        <dbReference type="Proteomes" id="UP000178230"/>
    </source>
</evidence>
<feature type="transmembrane region" description="Helical" evidence="5">
    <location>
        <begin position="9"/>
        <end position="28"/>
    </location>
</feature>
<feature type="transmembrane region" description="Helical" evidence="5">
    <location>
        <begin position="34"/>
        <end position="56"/>
    </location>
</feature>
<evidence type="ECO:0000256" key="4">
    <source>
        <dbReference type="ARBA" id="ARBA00023136"/>
    </source>
</evidence>
<protein>
    <recommendedName>
        <fullName evidence="6">DUF1232 domain-containing protein</fullName>
    </recommendedName>
</protein>
<keyword evidence="2 5" id="KW-0812">Transmembrane</keyword>
<evidence type="ECO:0000256" key="1">
    <source>
        <dbReference type="ARBA" id="ARBA00004127"/>
    </source>
</evidence>
<dbReference type="Pfam" id="PF06803">
    <property type="entry name" value="DUF1232"/>
    <property type="match status" value="1"/>
</dbReference>